<organism evidence="2 3">
    <name type="scientific">Pisolithus microcarpus 441</name>
    <dbReference type="NCBI Taxonomy" id="765257"/>
    <lineage>
        <taxon>Eukaryota</taxon>
        <taxon>Fungi</taxon>
        <taxon>Dikarya</taxon>
        <taxon>Basidiomycota</taxon>
        <taxon>Agaricomycotina</taxon>
        <taxon>Agaricomycetes</taxon>
        <taxon>Agaricomycetidae</taxon>
        <taxon>Boletales</taxon>
        <taxon>Sclerodermatineae</taxon>
        <taxon>Pisolithaceae</taxon>
        <taxon>Pisolithus</taxon>
    </lineage>
</organism>
<evidence type="ECO:0000313" key="2">
    <source>
        <dbReference type="EMBL" id="KIK30516.1"/>
    </source>
</evidence>
<dbReference type="Proteomes" id="UP000054018">
    <property type="component" value="Unassembled WGS sequence"/>
</dbReference>
<dbReference type="AlphaFoldDB" id="A0A0C9ZM58"/>
<reference evidence="3" key="2">
    <citation type="submission" date="2015-01" db="EMBL/GenBank/DDBJ databases">
        <title>Evolutionary Origins and Diversification of the Mycorrhizal Mutualists.</title>
        <authorList>
            <consortium name="DOE Joint Genome Institute"/>
            <consortium name="Mycorrhizal Genomics Consortium"/>
            <person name="Kohler A."/>
            <person name="Kuo A."/>
            <person name="Nagy L.G."/>
            <person name="Floudas D."/>
            <person name="Copeland A."/>
            <person name="Barry K.W."/>
            <person name="Cichocki N."/>
            <person name="Veneault-Fourrey C."/>
            <person name="LaButti K."/>
            <person name="Lindquist E.A."/>
            <person name="Lipzen A."/>
            <person name="Lundell T."/>
            <person name="Morin E."/>
            <person name="Murat C."/>
            <person name="Riley R."/>
            <person name="Ohm R."/>
            <person name="Sun H."/>
            <person name="Tunlid A."/>
            <person name="Henrissat B."/>
            <person name="Grigoriev I.V."/>
            <person name="Hibbett D.S."/>
            <person name="Martin F."/>
        </authorList>
    </citation>
    <scope>NUCLEOTIDE SEQUENCE [LARGE SCALE GENOMIC DNA]</scope>
    <source>
        <strain evidence="3">441</strain>
    </source>
</reference>
<reference evidence="2 3" key="1">
    <citation type="submission" date="2014-04" db="EMBL/GenBank/DDBJ databases">
        <authorList>
            <consortium name="DOE Joint Genome Institute"/>
            <person name="Kuo A."/>
            <person name="Kohler A."/>
            <person name="Costa M.D."/>
            <person name="Nagy L.G."/>
            <person name="Floudas D."/>
            <person name="Copeland A."/>
            <person name="Barry K.W."/>
            <person name="Cichocki N."/>
            <person name="Veneault-Fourrey C."/>
            <person name="LaButti K."/>
            <person name="Lindquist E.A."/>
            <person name="Lipzen A."/>
            <person name="Lundell T."/>
            <person name="Morin E."/>
            <person name="Murat C."/>
            <person name="Sun H."/>
            <person name="Tunlid A."/>
            <person name="Henrissat B."/>
            <person name="Grigoriev I.V."/>
            <person name="Hibbett D.S."/>
            <person name="Martin F."/>
            <person name="Nordberg H.P."/>
            <person name="Cantor M.N."/>
            <person name="Hua S.X."/>
        </authorList>
    </citation>
    <scope>NUCLEOTIDE SEQUENCE [LARGE SCALE GENOMIC DNA]</scope>
    <source>
        <strain evidence="2 3">441</strain>
    </source>
</reference>
<gene>
    <name evidence="2" type="ORF">PISMIDRAFT_87242</name>
</gene>
<keyword evidence="3" id="KW-1185">Reference proteome</keyword>
<keyword evidence="1" id="KW-0472">Membrane</keyword>
<feature type="transmembrane region" description="Helical" evidence="1">
    <location>
        <begin position="54"/>
        <end position="72"/>
    </location>
</feature>
<proteinExistence type="predicted"/>
<evidence type="ECO:0000256" key="1">
    <source>
        <dbReference type="SAM" id="Phobius"/>
    </source>
</evidence>
<protein>
    <submittedName>
        <fullName evidence="2">Uncharacterized protein</fullName>
    </submittedName>
</protein>
<keyword evidence="1" id="KW-1133">Transmembrane helix</keyword>
<dbReference type="OrthoDB" id="3251307at2759"/>
<keyword evidence="1" id="KW-0812">Transmembrane</keyword>
<dbReference type="HOGENOM" id="CLU_2528306_0_0_1"/>
<accession>A0A0C9ZM58</accession>
<evidence type="ECO:0000313" key="3">
    <source>
        <dbReference type="Proteomes" id="UP000054018"/>
    </source>
</evidence>
<feature type="transmembrane region" description="Helical" evidence="1">
    <location>
        <begin position="27"/>
        <end position="48"/>
    </location>
</feature>
<sequence length="84" mass="9149">MAQAPSWIRVCGPWGPSIARRPCPQRVPMVCMGFGSCTVSIFSCPAMATLAGQASLFFCSFIFLTLTLVSLYRDIDSQIPRISS</sequence>
<dbReference type="EMBL" id="KN833686">
    <property type="protein sequence ID" value="KIK30516.1"/>
    <property type="molecule type" value="Genomic_DNA"/>
</dbReference>
<name>A0A0C9ZM58_9AGAM</name>